<dbReference type="EMBL" id="CP023445">
    <property type="protein sequence ID" value="ATE53626.1"/>
    <property type="molecule type" value="Genomic_DNA"/>
</dbReference>
<dbReference type="KEGG" id="apre:CNX65_10255"/>
<evidence type="ECO:0000313" key="2">
    <source>
        <dbReference type="Proteomes" id="UP000218505"/>
    </source>
</evidence>
<reference evidence="1" key="1">
    <citation type="submission" date="2017-09" db="EMBL/GenBank/DDBJ databases">
        <title>Complete Genome Sequence of ansamitocin-producing Bacterium Actinosynnema pretiosum X47.</title>
        <authorList>
            <person name="Cao G."/>
            <person name="Zong G."/>
            <person name="Zhong C."/>
            <person name="Fu J."/>
        </authorList>
    </citation>
    <scope>NUCLEOTIDE SEQUENCE [LARGE SCALE GENOMIC DNA]</scope>
    <source>
        <strain evidence="1">X47</strain>
    </source>
</reference>
<protein>
    <submittedName>
        <fullName evidence="1">Uncharacterized protein</fullName>
    </submittedName>
</protein>
<sequence length="108" mass="12005">MSIEVRFAVLLYPHPSEGKGWLSDVICSDGPHAMFGGRPYDKAVATTDGELQEMFSYLTPQKVEVWQIHTSKPVADDLKLLSPTAMFRRLAALEGDGVTVDRQIVTIR</sequence>
<name>A0A290Z3L7_9PSEU</name>
<accession>A0A290Z3L7</accession>
<evidence type="ECO:0000313" key="1">
    <source>
        <dbReference type="EMBL" id="ATE53626.1"/>
    </source>
</evidence>
<dbReference type="RefSeq" id="WP_096492564.1">
    <property type="nucleotide sequence ID" value="NZ_CP023445.1"/>
</dbReference>
<dbReference type="AlphaFoldDB" id="A0A290Z3L7"/>
<proteinExistence type="predicted"/>
<keyword evidence="2" id="KW-1185">Reference proteome</keyword>
<gene>
    <name evidence="1" type="ORF">CNX65_10255</name>
</gene>
<organism evidence="1 2">
    <name type="scientific">Actinosynnema pretiosum</name>
    <dbReference type="NCBI Taxonomy" id="42197"/>
    <lineage>
        <taxon>Bacteria</taxon>
        <taxon>Bacillati</taxon>
        <taxon>Actinomycetota</taxon>
        <taxon>Actinomycetes</taxon>
        <taxon>Pseudonocardiales</taxon>
        <taxon>Pseudonocardiaceae</taxon>
        <taxon>Actinosynnema</taxon>
    </lineage>
</organism>
<dbReference type="Proteomes" id="UP000218505">
    <property type="component" value="Chromosome"/>
</dbReference>